<dbReference type="SUPFAM" id="SSF52540">
    <property type="entry name" value="P-loop containing nucleoside triphosphate hydrolases"/>
    <property type="match status" value="1"/>
</dbReference>
<dbReference type="SUPFAM" id="SSF48452">
    <property type="entry name" value="TPR-like"/>
    <property type="match status" value="2"/>
</dbReference>
<evidence type="ECO:0000256" key="2">
    <source>
        <dbReference type="ARBA" id="ARBA00023015"/>
    </source>
</evidence>
<keyword evidence="9" id="KW-1185">Reference proteome</keyword>
<dbReference type="InterPro" id="IPR019734">
    <property type="entry name" value="TPR_rpt"/>
</dbReference>
<dbReference type="AlphaFoldDB" id="A0A8J3KT82"/>
<dbReference type="Gene3D" id="1.10.10.10">
    <property type="entry name" value="Winged helix-like DNA-binding domain superfamily/Winged helix DNA-binding domain"/>
    <property type="match status" value="1"/>
</dbReference>
<dbReference type="PANTHER" id="PTHR35807">
    <property type="entry name" value="TRANSCRIPTIONAL REGULATOR REDD-RELATED"/>
    <property type="match status" value="1"/>
</dbReference>
<dbReference type="EMBL" id="BONI01000026">
    <property type="protein sequence ID" value="GIG06680.1"/>
    <property type="molecule type" value="Genomic_DNA"/>
</dbReference>
<dbReference type="SUPFAM" id="SSF46894">
    <property type="entry name" value="C-terminal effector domain of the bipartite response regulators"/>
    <property type="match status" value="1"/>
</dbReference>
<dbReference type="GO" id="GO:0006355">
    <property type="term" value="P:regulation of DNA-templated transcription"/>
    <property type="evidence" value="ECO:0007669"/>
    <property type="project" value="InterPro"/>
</dbReference>
<sequence length="1011" mass="109235">MPQTRSAPAEQAPRIRLLGPIEVTGPAGHAVFTGNRQPALVGLLALGAPDTISKTWLVDGLWGDEPPRTAVKTLHSHIARLRQALDECGLVDLVHTNDSGYQLTIDLGLVDAHRFEREVRLARAELGDGADTAAVSRLHRALDLWRGDAFAGAEAYGWAAGELIRLEEVRLAAFCDLWDGELRLGRHVAAVGELQRLLARYPFHERLVGLALLALYRCGRTNDALNLYHLLRVHLREELGAEPCSELAVLYVQMLRRDPVLDQHGPAPVEVSSPLVRPRPRPAELPGPVGHFTGRSDELAQLDAAAADPDVQVVVISGAAGMGKTALAVQWGHRAAADFPDGQVFLDLRGHDPAVAVTPTEALAHVLAGLDQPDRGGPDDGLGRVGLYRSLTRDRRMLILADNAGTVAQVLPLVPANTDTLLVVTSRHRLTALKTHHAVKVVALDALRPDEALDLLDSVLGSQRLGREPDSAAELVELCDRMPLALQIAAAKLTSRPMRDIADLAEELSTGERLDELSVEGDSRNLRTVFATAYEVLEPVTARVFRALGLHPGATFGPHLAASAADVTPTAARQALDELAAVHLVTEIANGRYRFHDLIGLYARECAQRGESEQARADIVDRILDWYLTVADAANKIVDRGRDRVRVAVAHPPPTLPFRADADRALSFLDGERENLLPVLTCAMDHGRPDTAWQMTYLVTGFFDSRGHWTQRIQLCRLGLAAARAAGDPVAEGLMGSGLGVAYVTTRSFDQALTTLNQALEVLQAHGDKRGEAHVRNNIAVALAGARRFPEAVDAYGQALALHLAEGNELGVALTLSNLGDAYVRMGQADLALDHLSRALAASREIGNPRLEAVALGGLGQAHRDRGEWELATARFHDALILRRQTGDRRYQAETLNNLGLTEFARQQFTSATEYFLQALTLSRQQADPHQEAIALANLGRIDLAAGDAAAAGEHLSLALSARELAPDPYETAAIHRDLGQLAARTERTAQARHHDELAAELFGQAGAEAR</sequence>
<keyword evidence="4" id="KW-0804">Transcription</keyword>
<dbReference type="CDD" id="cd15831">
    <property type="entry name" value="BTAD"/>
    <property type="match status" value="1"/>
</dbReference>
<dbReference type="Pfam" id="PF13374">
    <property type="entry name" value="TPR_10"/>
    <property type="match status" value="1"/>
</dbReference>
<dbReference type="SMART" id="SM00862">
    <property type="entry name" value="Trans_reg_C"/>
    <property type="match status" value="1"/>
</dbReference>
<dbReference type="InterPro" id="IPR051677">
    <property type="entry name" value="AfsR-DnrI-RedD_regulator"/>
</dbReference>
<dbReference type="PRINTS" id="PR00364">
    <property type="entry name" value="DISEASERSIST"/>
</dbReference>
<proteinExistence type="inferred from homology"/>
<dbReference type="SMART" id="SM00028">
    <property type="entry name" value="TPR"/>
    <property type="match status" value="5"/>
</dbReference>
<dbReference type="Gene3D" id="1.25.40.10">
    <property type="entry name" value="Tetratricopeptide repeat domain"/>
    <property type="match status" value="3"/>
</dbReference>
<feature type="domain" description="Bacterial transcriptional activator" evidence="7">
    <location>
        <begin position="110"/>
        <end position="255"/>
    </location>
</feature>
<feature type="domain" description="OmpR/PhoB-type" evidence="6">
    <location>
        <begin position="28"/>
        <end position="103"/>
    </location>
</feature>
<keyword evidence="2" id="KW-0805">Transcription regulation</keyword>
<evidence type="ECO:0000313" key="8">
    <source>
        <dbReference type="EMBL" id="GIG06680.1"/>
    </source>
</evidence>
<dbReference type="Pfam" id="PF13424">
    <property type="entry name" value="TPR_12"/>
    <property type="match status" value="2"/>
</dbReference>
<dbReference type="InterPro" id="IPR005158">
    <property type="entry name" value="BTAD"/>
</dbReference>
<dbReference type="GO" id="GO:0043531">
    <property type="term" value="F:ADP binding"/>
    <property type="evidence" value="ECO:0007669"/>
    <property type="project" value="InterPro"/>
</dbReference>
<dbReference type="SMART" id="SM01043">
    <property type="entry name" value="BTAD"/>
    <property type="match status" value="1"/>
</dbReference>
<dbReference type="PANTHER" id="PTHR35807:SF1">
    <property type="entry name" value="TRANSCRIPTIONAL REGULATOR REDD"/>
    <property type="match status" value="1"/>
</dbReference>
<dbReference type="GO" id="GO:0003677">
    <property type="term" value="F:DNA binding"/>
    <property type="evidence" value="ECO:0007669"/>
    <property type="project" value="UniProtKB-KW"/>
</dbReference>
<evidence type="ECO:0000259" key="6">
    <source>
        <dbReference type="SMART" id="SM00862"/>
    </source>
</evidence>
<evidence type="ECO:0000256" key="1">
    <source>
        <dbReference type="ARBA" id="ARBA00005820"/>
    </source>
</evidence>
<gene>
    <name evidence="8" type="ORF">Cco03nite_33800</name>
</gene>
<dbReference type="Pfam" id="PF03704">
    <property type="entry name" value="BTAD"/>
    <property type="match status" value="1"/>
</dbReference>
<feature type="repeat" description="TPR" evidence="5">
    <location>
        <begin position="813"/>
        <end position="846"/>
    </location>
</feature>
<evidence type="ECO:0000256" key="5">
    <source>
        <dbReference type="PROSITE-ProRule" id="PRU00339"/>
    </source>
</evidence>
<reference evidence="8 9" key="1">
    <citation type="submission" date="2021-01" db="EMBL/GenBank/DDBJ databases">
        <title>Whole genome shotgun sequence of Catellatospora coxensis NBRC 107359.</title>
        <authorList>
            <person name="Komaki H."/>
            <person name="Tamura T."/>
        </authorList>
    </citation>
    <scope>NUCLEOTIDE SEQUENCE [LARGE SCALE GENOMIC DNA]</scope>
    <source>
        <strain evidence="8 9">NBRC 107359</strain>
    </source>
</reference>
<accession>A0A8J3KT82</accession>
<dbReference type="InterPro" id="IPR036388">
    <property type="entry name" value="WH-like_DNA-bd_sf"/>
</dbReference>
<dbReference type="InterPro" id="IPR001867">
    <property type="entry name" value="OmpR/PhoB-type_DNA-bd"/>
</dbReference>
<keyword evidence="5" id="KW-0802">TPR repeat</keyword>
<evidence type="ECO:0000256" key="4">
    <source>
        <dbReference type="ARBA" id="ARBA00023163"/>
    </source>
</evidence>
<dbReference type="PROSITE" id="PS50005">
    <property type="entry name" value="TPR"/>
    <property type="match status" value="2"/>
</dbReference>
<organism evidence="8 9">
    <name type="scientific">Catellatospora coxensis</name>
    <dbReference type="NCBI Taxonomy" id="310354"/>
    <lineage>
        <taxon>Bacteria</taxon>
        <taxon>Bacillati</taxon>
        <taxon>Actinomycetota</taxon>
        <taxon>Actinomycetes</taxon>
        <taxon>Micromonosporales</taxon>
        <taxon>Micromonosporaceae</taxon>
        <taxon>Catellatospora</taxon>
    </lineage>
</organism>
<keyword evidence="3" id="KW-0238">DNA-binding</keyword>
<evidence type="ECO:0000259" key="7">
    <source>
        <dbReference type="SMART" id="SM01043"/>
    </source>
</evidence>
<evidence type="ECO:0000313" key="9">
    <source>
        <dbReference type="Proteomes" id="UP000630887"/>
    </source>
</evidence>
<name>A0A8J3KT82_9ACTN</name>
<comment type="similarity">
    <text evidence="1">Belongs to the AfsR/DnrI/RedD regulatory family.</text>
</comment>
<comment type="caution">
    <text evidence="8">The sequence shown here is derived from an EMBL/GenBank/DDBJ whole genome shotgun (WGS) entry which is preliminary data.</text>
</comment>
<dbReference type="InterPro" id="IPR011990">
    <property type="entry name" value="TPR-like_helical_dom_sf"/>
</dbReference>
<evidence type="ECO:0000256" key="3">
    <source>
        <dbReference type="ARBA" id="ARBA00023125"/>
    </source>
</evidence>
<dbReference type="GO" id="GO:0000160">
    <property type="term" value="P:phosphorelay signal transduction system"/>
    <property type="evidence" value="ECO:0007669"/>
    <property type="project" value="InterPro"/>
</dbReference>
<dbReference type="Proteomes" id="UP000630887">
    <property type="component" value="Unassembled WGS sequence"/>
</dbReference>
<dbReference type="InterPro" id="IPR027417">
    <property type="entry name" value="P-loop_NTPase"/>
</dbReference>
<protein>
    <submittedName>
        <fullName evidence="8">SARP family transcriptional regulator</fullName>
    </submittedName>
</protein>
<feature type="repeat" description="TPR" evidence="5">
    <location>
        <begin position="893"/>
        <end position="926"/>
    </location>
</feature>
<dbReference type="InterPro" id="IPR016032">
    <property type="entry name" value="Sig_transdc_resp-reg_C-effctor"/>
</dbReference>
<dbReference type="Gene3D" id="3.40.50.300">
    <property type="entry name" value="P-loop containing nucleotide triphosphate hydrolases"/>
    <property type="match status" value="1"/>
</dbReference>